<dbReference type="EMBL" id="JACASE010000017">
    <property type="protein sequence ID" value="KAF6396316.1"/>
    <property type="molecule type" value="Genomic_DNA"/>
</dbReference>
<keyword evidence="7" id="KW-1015">Disulfide bond</keyword>
<dbReference type="SMART" id="SM00409">
    <property type="entry name" value="IG"/>
    <property type="match status" value="7"/>
</dbReference>
<comment type="subcellular location">
    <subcellularLocation>
        <location evidence="1">Membrane</location>
        <topology evidence="1">Single-pass type I membrane protein</topology>
    </subcellularLocation>
</comment>
<feature type="domain" description="Ig-like" evidence="14">
    <location>
        <begin position="144"/>
        <end position="252"/>
    </location>
</feature>
<reference evidence="15 16" key="1">
    <citation type="journal article" date="2020" name="Nature">
        <title>Six reference-quality genomes reveal evolution of bat adaptations.</title>
        <authorList>
            <person name="Jebb D."/>
            <person name="Huang Z."/>
            <person name="Pippel M."/>
            <person name="Hughes G.M."/>
            <person name="Lavrichenko K."/>
            <person name="Devanna P."/>
            <person name="Winkler S."/>
            <person name="Jermiin L.S."/>
            <person name="Skirmuntt E.C."/>
            <person name="Katzourakis A."/>
            <person name="Burkitt-Gray L."/>
            <person name="Ray D.A."/>
            <person name="Sullivan K.A.M."/>
            <person name="Roscito J.G."/>
            <person name="Kirilenko B.M."/>
            <person name="Davalos L.M."/>
            <person name="Corthals A.P."/>
            <person name="Power M.L."/>
            <person name="Jones G."/>
            <person name="Ransome R.D."/>
            <person name="Dechmann D.K.N."/>
            <person name="Locatelli A.G."/>
            <person name="Puechmaille S.J."/>
            <person name="Fedrigo O."/>
            <person name="Jarvis E.D."/>
            <person name="Hiller M."/>
            <person name="Vernes S.C."/>
            <person name="Myers E.W."/>
            <person name="Teeling E.C."/>
        </authorList>
    </citation>
    <scope>NUCLEOTIDE SEQUENCE [LARGE SCALE GENOMIC DNA]</scope>
    <source>
        <strain evidence="15">MRouAeg1</strain>
        <tissue evidence="15">Muscle</tissue>
    </source>
</reference>
<dbReference type="SMART" id="SM00408">
    <property type="entry name" value="IGc2"/>
    <property type="match status" value="3"/>
</dbReference>
<dbReference type="InterPro" id="IPR036179">
    <property type="entry name" value="Ig-like_dom_sf"/>
</dbReference>
<evidence type="ECO:0000256" key="12">
    <source>
        <dbReference type="SAM" id="Phobius"/>
    </source>
</evidence>
<dbReference type="InterPro" id="IPR007110">
    <property type="entry name" value="Ig-like_dom"/>
</dbReference>
<dbReference type="Gene3D" id="2.60.40.10">
    <property type="entry name" value="Immunoglobulins"/>
    <property type="match status" value="7"/>
</dbReference>
<keyword evidence="6 12" id="KW-0472">Membrane</keyword>
<dbReference type="FunFam" id="2.60.40.10:FF:001440">
    <property type="entry name" value="CD101 molecule"/>
    <property type="match status" value="1"/>
</dbReference>
<dbReference type="InterPro" id="IPR003599">
    <property type="entry name" value="Ig_sub"/>
</dbReference>
<evidence type="ECO:0000256" key="13">
    <source>
        <dbReference type="SAM" id="SignalP"/>
    </source>
</evidence>
<feature type="domain" description="Ig-like" evidence="14">
    <location>
        <begin position="5"/>
        <end position="121"/>
    </location>
</feature>
<name>A0A7J8BCZ8_ROUAE</name>
<dbReference type="FunFam" id="2.60.40.10:FF:000191">
    <property type="entry name" value="Immunoglobulin superfamily member 3"/>
    <property type="match status" value="1"/>
</dbReference>
<dbReference type="Pfam" id="PF07686">
    <property type="entry name" value="V-set"/>
    <property type="match status" value="3"/>
</dbReference>
<keyword evidence="2 12" id="KW-0812">Transmembrane</keyword>
<evidence type="ECO:0000256" key="3">
    <source>
        <dbReference type="ARBA" id="ARBA00022729"/>
    </source>
</evidence>
<dbReference type="InterPro" id="IPR051102">
    <property type="entry name" value="IgSF_V-set/TM_domain"/>
</dbReference>
<keyword evidence="4" id="KW-0677">Repeat</keyword>
<evidence type="ECO:0000256" key="7">
    <source>
        <dbReference type="ARBA" id="ARBA00023157"/>
    </source>
</evidence>
<dbReference type="CDD" id="cd00096">
    <property type="entry name" value="Ig"/>
    <property type="match status" value="1"/>
</dbReference>
<dbReference type="OrthoDB" id="9890427at2759"/>
<dbReference type="GO" id="GO:0016020">
    <property type="term" value="C:membrane"/>
    <property type="evidence" value="ECO:0007669"/>
    <property type="project" value="UniProtKB-SubCell"/>
</dbReference>
<dbReference type="FunFam" id="2.60.40.10:FF:001481">
    <property type="entry name" value="CD101 molecule"/>
    <property type="match status" value="1"/>
</dbReference>
<dbReference type="InterPro" id="IPR002195">
    <property type="entry name" value="Dihydroorotase_CS"/>
</dbReference>
<dbReference type="FunFam" id="2.60.40.10:FF:001387">
    <property type="entry name" value="CD101 molecule"/>
    <property type="match status" value="1"/>
</dbReference>
<evidence type="ECO:0000256" key="11">
    <source>
        <dbReference type="ARBA" id="ARBA00080471"/>
    </source>
</evidence>
<evidence type="ECO:0000256" key="1">
    <source>
        <dbReference type="ARBA" id="ARBA00004479"/>
    </source>
</evidence>
<feature type="domain" description="Ig-like" evidence="14">
    <location>
        <begin position="541"/>
        <end position="662"/>
    </location>
</feature>
<feature type="domain" description="Ig-like" evidence="14">
    <location>
        <begin position="279"/>
        <end position="388"/>
    </location>
</feature>
<feature type="domain" description="Ig-like" evidence="14">
    <location>
        <begin position="808"/>
        <end position="935"/>
    </location>
</feature>
<organism evidence="15 16">
    <name type="scientific">Rousettus aegyptiacus</name>
    <name type="common">Egyptian fruit bat</name>
    <name type="synonym">Pteropus aegyptiacus</name>
    <dbReference type="NCBI Taxonomy" id="9407"/>
    <lineage>
        <taxon>Eukaryota</taxon>
        <taxon>Metazoa</taxon>
        <taxon>Chordata</taxon>
        <taxon>Craniata</taxon>
        <taxon>Vertebrata</taxon>
        <taxon>Euteleostomi</taxon>
        <taxon>Mammalia</taxon>
        <taxon>Eutheria</taxon>
        <taxon>Laurasiatheria</taxon>
        <taxon>Chiroptera</taxon>
        <taxon>Yinpterochiroptera</taxon>
        <taxon>Pteropodoidea</taxon>
        <taxon>Pteropodidae</taxon>
        <taxon>Rousettinae</taxon>
        <taxon>Rousettus</taxon>
    </lineage>
</organism>
<dbReference type="SUPFAM" id="SSF48726">
    <property type="entry name" value="Immunoglobulin"/>
    <property type="match status" value="7"/>
</dbReference>
<evidence type="ECO:0000256" key="6">
    <source>
        <dbReference type="ARBA" id="ARBA00023136"/>
    </source>
</evidence>
<evidence type="ECO:0000256" key="5">
    <source>
        <dbReference type="ARBA" id="ARBA00022989"/>
    </source>
</evidence>
<dbReference type="PANTHER" id="PTHR12207">
    <property type="entry name" value="V-SET AND TRANSMEMBRANE DOMAIN-CONTAINING PROTEIN"/>
    <property type="match status" value="1"/>
</dbReference>
<evidence type="ECO:0000313" key="16">
    <source>
        <dbReference type="Proteomes" id="UP000593571"/>
    </source>
</evidence>
<dbReference type="GO" id="GO:0016812">
    <property type="term" value="F:hydrolase activity, acting on carbon-nitrogen (but not peptide) bonds, in cyclic amides"/>
    <property type="evidence" value="ECO:0007669"/>
    <property type="project" value="InterPro"/>
</dbReference>
<accession>A0A7J8BCZ8</accession>
<feature type="chain" id="PRO_5029675799" description="Immunoglobulin superfamily member 2" evidence="13">
    <location>
        <begin position="21"/>
        <end position="1021"/>
    </location>
</feature>
<sequence>MARIPRVASFFLFLTKLSIGQREVTVQKGPLFRAEGYPVSIGCNVTGHKGPSEQHFEWSVFLPTAPTREVHIISTKDAGFSYMVYAPRVQSREIYVERVKGSAVFLHISKLQMKDAGEYECYTPSTDEKYYGNYSAKTTLIVIPDTLSATMSSQTLNKEEGEPLELTCEAAKATAQHTHLSVAWYLMRDGERSQGIEIISLSKDFVLIPGPSYTERFVAGDVRLDKLGASTFRLTVGSLRPSDQGQLFCEATEWIQDPDGTWTFITKKQTDQTTLWIQPAGRDFQVNVTTESTFAAGKPLELLCLVVGSGRDPQLQGTWLFNGVEMASIDAGGVLGLKEDYKERAREGQLQVSKLSPKAFSLKIFAAGPKDEGAYRCAVAEVTRAQVGSWQVLQRKQSPDSHVHLRKPAARSLVMSTGNKRPVVWEGEALTLLCKADGAESLLSVTWWHVPQGRTQPQLVAGMKQDGTVQLSDSYGELESHGNVRLEKTDWGSFQLEVPSTSVTDSGTYECRVSERTRNQAGEQSWTQKIAVTVKSLQSSLQVSLMSRQPQVTLTHTLDLSCIVAADYADLKVPLTVTWHFQPAGSQAFHQLIRITHNGTIEWGHFPSQFQRKSKVSQSSFRSQLLIHDATEEQAGVYQCKAEVYDRNSLHTGGPMRASAISHPLQIAVTFPESKLKVNSSSQVQEIPINSNMDIECNILSQSAGHLQLAVTWYFSSISTNAPWRKILEMDQTNVVKYGDEFHTPWRKQKFHAEKVSQDAFQLHILNVGDSDQGRYRCSVKEWLLATNGAWYQLGEETSGLTELRLRPTGSKIRVSRVSWTENATEHREVTIHCGLESPGGSASLFSVTWYRNGANSGSKMLVHLQQDGLLEYGDEGLRSHLHCYRSSPTDFVLKLHRVEMEDAGTYWCKVAEWQLHGTPSQWVSQASDASQRVALTVLPSEPTFPSRICSSAPLVYFIFVCPFVMLILLLIALLCLYCKARELSTLSLNARKEKTLWVDLKGAGDRYTNRRDEEEEGEGI</sequence>
<keyword evidence="3 13" id="KW-0732">Signal</keyword>
<dbReference type="PROSITE" id="PS00482">
    <property type="entry name" value="DIHYDROOROTASE_1"/>
    <property type="match status" value="1"/>
</dbReference>
<gene>
    <name evidence="15" type="ORF">HJG63_002412</name>
</gene>
<keyword evidence="16" id="KW-1185">Reference proteome</keyword>
<dbReference type="FunFam" id="2.60.40.10:FF:000491">
    <property type="entry name" value="Immunoglobulin superfamily, member 3"/>
    <property type="match status" value="1"/>
</dbReference>
<feature type="domain" description="Ig-like" evidence="14">
    <location>
        <begin position="672"/>
        <end position="780"/>
    </location>
</feature>
<comment type="caution">
    <text evidence="15">The sequence shown here is derived from an EMBL/GenBank/DDBJ whole genome shotgun (WGS) entry which is preliminary data.</text>
</comment>
<evidence type="ECO:0000256" key="8">
    <source>
        <dbReference type="ARBA" id="ARBA00023180"/>
    </source>
</evidence>
<feature type="transmembrane region" description="Helical" evidence="12">
    <location>
        <begin position="955"/>
        <end position="978"/>
    </location>
</feature>
<evidence type="ECO:0000256" key="4">
    <source>
        <dbReference type="ARBA" id="ARBA00022737"/>
    </source>
</evidence>
<evidence type="ECO:0000256" key="10">
    <source>
        <dbReference type="ARBA" id="ARBA00067301"/>
    </source>
</evidence>
<keyword evidence="8" id="KW-0325">Glycoprotein</keyword>
<dbReference type="InterPro" id="IPR013783">
    <property type="entry name" value="Ig-like_fold"/>
</dbReference>
<keyword evidence="5 12" id="KW-1133">Transmembrane helix</keyword>
<keyword evidence="9" id="KW-0393">Immunoglobulin domain</keyword>
<evidence type="ECO:0000313" key="15">
    <source>
        <dbReference type="EMBL" id="KAF6396316.1"/>
    </source>
</evidence>
<feature type="domain" description="Ig-like" evidence="14">
    <location>
        <begin position="408"/>
        <end position="527"/>
    </location>
</feature>
<dbReference type="PROSITE" id="PS50835">
    <property type="entry name" value="IG_LIKE"/>
    <property type="match status" value="7"/>
</dbReference>
<proteinExistence type="predicted"/>
<dbReference type="InterPro" id="IPR013106">
    <property type="entry name" value="Ig_V-set"/>
</dbReference>
<evidence type="ECO:0000256" key="9">
    <source>
        <dbReference type="ARBA" id="ARBA00023319"/>
    </source>
</evidence>
<dbReference type="Proteomes" id="UP000593571">
    <property type="component" value="Unassembled WGS sequence"/>
</dbReference>
<dbReference type="PANTHER" id="PTHR12207:SF25">
    <property type="entry name" value="IMMUNOGLOBULIN SUPERFAMILY MEMBER 2"/>
    <property type="match status" value="1"/>
</dbReference>
<protein>
    <recommendedName>
        <fullName evidence="10">Immunoglobulin superfamily member 2</fullName>
    </recommendedName>
    <alternativeName>
        <fullName evidence="11">Glu-Trp-Ile EWI motif-containing protein 101</fullName>
    </alternativeName>
</protein>
<evidence type="ECO:0000259" key="14">
    <source>
        <dbReference type="PROSITE" id="PS50835"/>
    </source>
</evidence>
<dbReference type="AlphaFoldDB" id="A0A7J8BCZ8"/>
<evidence type="ECO:0000256" key="2">
    <source>
        <dbReference type="ARBA" id="ARBA00022692"/>
    </source>
</evidence>
<feature type="signal peptide" evidence="13">
    <location>
        <begin position="1"/>
        <end position="20"/>
    </location>
</feature>
<dbReference type="CDD" id="cd00099">
    <property type="entry name" value="IgV"/>
    <property type="match status" value="2"/>
</dbReference>
<dbReference type="FunFam" id="2.60.40.10:FF:001961">
    <property type="entry name" value="CD101 molecule"/>
    <property type="match status" value="1"/>
</dbReference>
<dbReference type="FunFam" id="2.60.40.10:FF:001456">
    <property type="entry name" value="CD101 molecule"/>
    <property type="match status" value="1"/>
</dbReference>
<dbReference type="SMART" id="SM00406">
    <property type="entry name" value="IGv"/>
    <property type="match status" value="5"/>
</dbReference>
<dbReference type="InterPro" id="IPR003598">
    <property type="entry name" value="Ig_sub2"/>
</dbReference>